<evidence type="ECO:0000313" key="5">
    <source>
        <dbReference type="Proteomes" id="UP000233100"/>
    </source>
</evidence>
<dbReference type="PANTHER" id="PTHR46254">
    <property type="entry name" value="PROTEIN GVQW1-RELATED"/>
    <property type="match status" value="1"/>
</dbReference>
<keyword evidence="2" id="KW-1133">Transmembrane helix</keyword>
<dbReference type="Proteomes" id="UP000233100">
    <property type="component" value="Chromosome 19"/>
</dbReference>
<protein>
    <submittedName>
        <fullName evidence="4">Uncharacterized protein</fullName>
    </submittedName>
</protein>
<evidence type="ECO:0000256" key="1">
    <source>
        <dbReference type="SAM" id="MobiDB-lite"/>
    </source>
</evidence>
<keyword evidence="5" id="KW-1185">Reference proteome</keyword>
<reference evidence="4 5" key="1">
    <citation type="submission" date="2013-03" db="EMBL/GenBank/DDBJ databases">
        <authorList>
            <person name="Warren W."/>
            <person name="Wilson R.K."/>
        </authorList>
    </citation>
    <scope>NUCLEOTIDE SEQUENCE</scope>
</reference>
<evidence type="ECO:0000256" key="2">
    <source>
        <dbReference type="SAM" id="Phobius"/>
    </source>
</evidence>
<reference evidence="4" key="2">
    <citation type="submission" date="2025-08" db="UniProtKB">
        <authorList>
            <consortium name="Ensembl"/>
        </authorList>
    </citation>
    <scope>IDENTIFICATION</scope>
</reference>
<accession>A0A7N9CSG7</accession>
<dbReference type="GeneTree" id="ENSGT00940000161627"/>
<keyword evidence="3" id="KW-0732">Signal</keyword>
<evidence type="ECO:0000313" key="4">
    <source>
        <dbReference type="Ensembl" id="ENSMFAP00000053438.1"/>
    </source>
</evidence>
<feature type="region of interest" description="Disordered" evidence="1">
    <location>
        <begin position="237"/>
        <end position="262"/>
    </location>
</feature>
<feature type="signal peptide" evidence="3">
    <location>
        <begin position="1"/>
        <end position="23"/>
    </location>
</feature>
<reference evidence="4" key="3">
    <citation type="submission" date="2025-09" db="UniProtKB">
        <authorList>
            <consortium name="Ensembl"/>
        </authorList>
    </citation>
    <scope>IDENTIFICATION</scope>
</reference>
<dbReference type="AlphaFoldDB" id="A0A7N9CSG7"/>
<sequence>MSHHTQPNFSIFWRVEVSLCCLGWSCLELLSSSNPPTSASQSAGITGVNRVQPPSLSSLSPLFPPFPPPSSPSTSLKSFITFFFFFFVFLFFLFFFFFFEIESCSIAQAGVQWCYLSSLQSLPSGFKQFSCLSLPSSWDYRHPPPHQANFCIFSRDGVSPCWPAGLELLTSSDPPTLASQSAGITGVSHHAWPSITFTASLLPHFLPSLALPQGPTSASSHLLLFPSTAQEVLGFQGHPSQGSDEAAGRWRRPPRRGGLPTSLGRCSAPVPCPPPPLSVPSPKAVSWGCYIQTSRAQRRQAVRLGPAGRTWGATLNRRPSQICWPTQGAVPDNCQLRAPCLHTLPWIRILASASVKQKGCFSLVLQLGARSGGSCL</sequence>
<feature type="chain" id="PRO_5031026942" evidence="3">
    <location>
        <begin position="24"/>
        <end position="376"/>
    </location>
</feature>
<organism evidence="4 5">
    <name type="scientific">Macaca fascicularis</name>
    <name type="common">Crab-eating macaque</name>
    <name type="synonym">Cynomolgus monkey</name>
    <dbReference type="NCBI Taxonomy" id="9541"/>
    <lineage>
        <taxon>Eukaryota</taxon>
        <taxon>Metazoa</taxon>
        <taxon>Chordata</taxon>
        <taxon>Craniata</taxon>
        <taxon>Vertebrata</taxon>
        <taxon>Euteleostomi</taxon>
        <taxon>Mammalia</taxon>
        <taxon>Eutheria</taxon>
        <taxon>Euarchontoglires</taxon>
        <taxon>Primates</taxon>
        <taxon>Haplorrhini</taxon>
        <taxon>Catarrhini</taxon>
        <taxon>Cercopithecidae</taxon>
        <taxon>Cercopithecinae</taxon>
        <taxon>Macaca</taxon>
    </lineage>
</organism>
<feature type="transmembrane region" description="Helical" evidence="2">
    <location>
        <begin position="79"/>
        <end position="99"/>
    </location>
</feature>
<evidence type="ECO:0000256" key="3">
    <source>
        <dbReference type="SAM" id="SignalP"/>
    </source>
</evidence>
<name>A0A7N9CSG7_MACFA</name>
<dbReference type="Ensembl" id="ENSMFAT00000100164.1">
    <property type="protein sequence ID" value="ENSMFAP00000053438.1"/>
    <property type="gene ID" value="ENSMFAG00000053965.1"/>
</dbReference>
<keyword evidence="2" id="KW-0812">Transmembrane</keyword>
<proteinExistence type="predicted"/>
<dbReference type="PRINTS" id="PR02045">
    <property type="entry name" value="F138DOMAIN"/>
</dbReference>
<keyword evidence="2" id="KW-0472">Membrane</keyword>